<name>A0A1G7YGA7_9SPHI</name>
<keyword evidence="2" id="KW-1185">Reference proteome</keyword>
<dbReference type="InterPro" id="IPR032627">
    <property type="entry name" value="DUF4876"/>
</dbReference>
<dbReference type="RefSeq" id="WP_090501857.1">
    <property type="nucleotide sequence ID" value="NZ_FNCH01000013.1"/>
</dbReference>
<dbReference type="STRING" id="405671.SAMN05421827_113117"/>
<evidence type="ECO:0000313" key="1">
    <source>
        <dbReference type="EMBL" id="SDG95269.1"/>
    </source>
</evidence>
<accession>A0A1G7YGA7</accession>
<sequence length="440" mass="47719">MKKLLIFLLSAIVVSGCKKNQEPEIQPVGLKIAIKYASVEIGKKLPLLDIKIDIKNINTNVFQTLKTDATGRVSLSGIAQGKYDISASITISAANYTSLTGEIVDKPIIFNASSKNLTITQSNAGNIQLNLVSGTIGNWLIKQIYYAGSNTTSGASFRDQFIEIYNNTDSVLYADSLYIGELTGKQNYTGSTYYTQPNGQYDWNKSQNMPSNIDANNDYVYPRALLMIPGTGKQYPVQPGKSIVIAQTAINHKAPFTGSDGKTITARDPSLTIDLSGADFEAYYAPFLAKPLASDVDNPAVPNVEVLSYFGTDLILDAPGRTGYAIFKGNGITEVKKLSQFPYPTVAVPSSGADKYYQIPNKLIIDAVEIQPSTASARVPKKLVASLDAGYTYVPNSSYSSQSVVRKTAATENGRISLKDTNNSTEDFDYFTLANPRGFK</sequence>
<evidence type="ECO:0008006" key="3">
    <source>
        <dbReference type="Google" id="ProtNLM"/>
    </source>
</evidence>
<protein>
    <recommendedName>
        <fullName evidence="3">DUF4876 domain-containing protein</fullName>
    </recommendedName>
</protein>
<dbReference type="PROSITE" id="PS51257">
    <property type="entry name" value="PROKAR_LIPOPROTEIN"/>
    <property type="match status" value="1"/>
</dbReference>
<dbReference type="EMBL" id="FNCH01000013">
    <property type="protein sequence ID" value="SDG95269.1"/>
    <property type="molecule type" value="Genomic_DNA"/>
</dbReference>
<dbReference type="OrthoDB" id="1409865at2"/>
<reference evidence="2" key="1">
    <citation type="submission" date="2016-10" db="EMBL/GenBank/DDBJ databases">
        <authorList>
            <person name="Varghese N."/>
            <person name="Submissions S."/>
        </authorList>
    </citation>
    <scope>NUCLEOTIDE SEQUENCE [LARGE SCALE GENOMIC DNA]</scope>
    <source>
        <strain evidence="2">DSM 17933</strain>
    </source>
</reference>
<gene>
    <name evidence="1" type="ORF">SAMN05421827_113117</name>
</gene>
<proteinExistence type="predicted"/>
<dbReference type="Proteomes" id="UP000199643">
    <property type="component" value="Unassembled WGS sequence"/>
</dbReference>
<organism evidence="1 2">
    <name type="scientific">Pedobacter terrae</name>
    <dbReference type="NCBI Taxonomy" id="405671"/>
    <lineage>
        <taxon>Bacteria</taxon>
        <taxon>Pseudomonadati</taxon>
        <taxon>Bacteroidota</taxon>
        <taxon>Sphingobacteriia</taxon>
        <taxon>Sphingobacteriales</taxon>
        <taxon>Sphingobacteriaceae</taxon>
        <taxon>Pedobacter</taxon>
    </lineage>
</organism>
<dbReference type="Pfam" id="PF16215">
    <property type="entry name" value="DUF4876"/>
    <property type="match status" value="1"/>
</dbReference>
<dbReference type="AlphaFoldDB" id="A0A1G7YGA7"/>
<evidence type="ECO:0000313" key="2">
    <source>
        <dbReference type="Proteomes" id="UP000199643"/>
    </source>
</evidence>